<comment type="caution">
    <text evidence="1">The sequence shown here is derived from an EMBL/GenBank/DDBJ whole genome shotgun (WGS) entry which is preliminary data.</text>
</comment>
<dbReference type="EMBL" id="LYRP01000049">
    <property type="protein sequence ID" value="OAT75202.1"/>
    <property type="molecule type" value="Genomic_DNA"/>
</dbReference>
<keyword evidence="2" id="KW-1185">Reference proteome</keyword>
<organism evidence="1 2">
    <name type="scientific">Mangrovibacter phragmitis</name>
    <dbReference type="NCBI Taxonomy" id="1691903"/>
    <lineage>
        <taxon>Bacteria</taxon>
        <taxon>Pseudomonadati</taxon>
        <taxon>Pseudomonadota</taxon>
        <taxon>Gammaproteobacteria</taxon>
        <taxon>Enterobacterales</taxon>
        <taxon>Enterobacteriaceae</taxon>
        <taxon>Mangrovibacter</taxon>
    </lineage>
</organism>
<name>A0A1B7KYH3_9ENTR</name>
<proteinExistence type="predicted"/>
<dbReference type="AlphaFoldDB" id="A0A1B7KYH3"/>
<reference evidence="2" key="1">
    <citation type="submission" date="2016-05" db="EMBL/GenBank/DDBJ databases">
        <authorList>
            <person name="Behera P."/>
            <person name="Vaishampayan P."/>
            <person name="Singh N."/>
            <person name="Raina V."/>
            <person name="Suar M."/>
            <person name="Pattnaik A."/>
            <person name="Rastogi G."/>
        </authorList>
    </citation>
    <scope>NUCLEOTIDE SEQUENCE [LARGE SCALE GENOMIC DNA]</scope>
    <source>
        <strain evidence="2">MP23</strain>
    </source>
</reference>
<accession>A0A1B7KYH3</accession>
<evidence type="ECO:0000313" key="2">
    <source>
        <dbReference type="Proteomes" id="UP000078225"/>
    </source>
</evidence>
<sequence length="224" mass="25413">MSVGLITDEPGRFYTFQSTLPAGEYFEFRPRNPPLNSKPIVDDESGMCIGYSVAQAPGLWQIYDADGMFVRLEEAPLEAPLIDPTDLALIAFGAFRLLRAGKALLESGVKAAVTVRLSEATISLLRGRLKMGLSVRALRMSESSAKHMLTPGRYVPLQIQEKAIRYGIRKPDPLKKPGLFRYEARMYKLVEDRQNKGTYIYKSYRLEVLVREADWTIMHFQYMP</sequence>
<gene>
    <name evidence="1" type="ORF">A9B99_16135</name>
</gene>
<dbReference type="Proteomes" id="UP000078225">
    <property type="component" value="Unassembled WGS sequence"/>
</dbReference>
<evidence type="ECO:0000313" key="1">
    <source>
        <dbReference type="EMBL" id="OAT75202.1"/>
    </source>
</evidence>
<dbReference type="STRING" id="1691903.A9B99_16135"/>
<protein>
    <submittedName>
        <fullName evidence="1">Uncharacterized protein</fullName>
    </submittedName>
</protein>